<evidence type="ECO:0000313" key="1">
    <source>
        <dbReference type="Proteomes" id="UP001652625"/>
    </source>
</evidence>
<dbReference type="PANTHER" id="PTHR31051:SF1">
    <property type="entry name" value="PROTEASOME ASSEMBLY CHAPERONE 3"/>
    <property type="match status" value="1"/>
</dbReference>
<dbReference type="PANTHER" id="PTHR31051">
    <property type="entry name" value="PROTEASOME ASSEMBLY CHAPERONE 3"/>
    <property type="match status" value="1"/>
</dbReference>
<dbReference type="Pfam" id="PF10178">
    <property type="entry name" value="PAC3"/>
    <property type="match status" value="1"/>
</dbReference>
<dbReference type="RefSeq" id="XP_065667714.1">
    <property type="nucleotide sequence ID" value="XM_065811642.1"/>
</dbReference>
<proteinExistence type="predicted"/>
<dbReference type="InterPro" id="IPR053720">
    <property type="entry name" value="Psm_Assembly_Chaperone"/>
</dbReference>
<reference evidence="2" key="1">
    <citation type="submission" date="2025-08" db="UniProtKB">
        <authorList>
            <consortium name="RefSeq"/>
        </authorList>
    </citation>
    <scope>IDENTIFICATION</scope>
</reference>
<keyword evidence="1" id="KW-1185">Reference proteome</keyword>
<dbReference type="InterPro" id="IPR018788">
    <property type="entry name" value="Proteasome_assmbl_chp_3"/>
</dbReference>
<dbReference type="Proteomes" id="UP001652625">
    <property type="component" value="Chromosome 12"/>
</dbReference>
<evidence type="ECO:0000313" key="2">
    <source>
        <dbReference type="RefSeq" id="XP_065667714.1"/>
    </source>
</evidence>
<organism evidence="1 2">
    <name type="scientific">Hydra vulgaris</name>
    <name type="common">Hydra</name>
    <name type="synonym">Hydra attenuata</name>
    <dbReference type="NCBI Taxonomy" id="6087"/>
    <lineage>
        <taxon>Eukaryota</taxon>
        <taxon>Metazoa</taxon>
        <taxon>Cnidaria</taxon>
        <taxon>Hydrozoa</taxon>
        <taxon>Hydroidolina</taxon>
        <taxon>Anthoathecata</taxon>
        <taxon>Aplanulata</taxon>
        <taxon>Hydridae</taxon>
        <taxon>Hydra</taxon>
    </lineage>
</organism>
<dbReference type="GeneID" id="136088006"/>
<dbReference type="Gene3D" id="3.30.230.90">
    <property type="match status" value="1"/>
</dbReference>
<gene>
    <name evidence="2" type="primary">LOC136088006</name>
</gene>
<accession>A0ABM4D0H6</accession>
<sequence length="130" mass="14775">MLFSENNTEIVTKEFLVNSGNQETQFLAQRFSNRIFITISQCNGFGSLINITKDELDIFTLENSKMSISVDFLIGVEEDIYKIIARQIAAVVFLETNLPILLGIALKDRSSKCLKDILNNLDKINVWKKV</sequence>
<name>A0ABM4D0H6_HYDVU</name>
<protein>
    <submittedName>
        <fullName evidence="2">Proteasome assembly chaperone 3-like</fullName>
    </submittedName>
</protein>